<evidence type="ECO:0000256" key="1">
    <source>
        <dbReference type="SAM" id="Phobius"/>
    </source>
</evidence>
<dbReference type="EMBL" id="CANTUW010000916">
    <property type="protein sequence ID" value="CAI7935490.1"/>
    <property type="molecule type" value="Genomic_DNA"/>
</dbReference>
<keyword evidence="3" id="KW-1185">Reference proteome</keyword>
<protein>
    <recommendedName>
        <fullName evidence="4">Major facilitator superfamily (MFS) profile domain-containing protein</fullName>
    </recommendedName>
</protein>
<organism evidence="2 3">
    <name type="scientific">Podarcis lilfordi</name>
    <name type="common">Lilford's wall lizard</name>
    <dbReference type="NCBI Taxonomy" id="74358"/>
    <lineage>
        <taxon>Eukaryota</taxon>
        <taxon>Metazoa</taxon>
        <taxon>Chordata</taxon>
        <taxon>Craniata</taxon>
        <taxon>Vertebrata</taxon>
        <taxon>Euteleostomi</taxon>
        <taxon>Lepidosauria</taxon>
        <taxon>Squamata</taxon>
        <taxon>Bifurcata</taxon>
        <taxon>Unidentata</taxon>
        <taxon>Episquamata</taxon>
        <taxon>Laterata</taxon>
        <taxon>Lacertibaenia</taxon>
        <taxon>Lacertidae</taxon>
        <taxon>Podarcis</taxon>
    </lineage>
</organism>
<evidence type="ECO:0000313" key="3">
    <source>
        <dbReference type="Proteomes" id="UP001178461"/>
    </source>
</evidence>
<dbReference type="Proteomes" id="UP001178461">
    <property type="component" value="Unassembled WGS sequence"/>
</dbReference>
<dbReference type="AlphaFoldDB" id="A0AA35QR33"/>
<comment type="caution">
    <text evidence="2">The sequence shown here is derived from an EMBL/GenBank/DDBJ whole genome shotgun (WGS) entry which is preliminary data.</text>
</comment>
<name>A0AA35QR33_9SAUR</name>
<evidence type="ECO:0008006" key="4">
    <source>
        <dbReference type="Google" id="ProtNLM"/>
    </source>
</evidence>
<accession>A0AA35QR33</accession>
<proteinExistence type="predicted"/>
<keyword evidence="1" id="KW-0812">Transmembrane</keyword>
<evidence type="ECO:0000313" key="2">
    <source>
        <dbReference type="EMBL" id="CAI7935490.1"/>
    </source>
</evidence>
<sequence>MTCRFGGILAPFVPSLKSLGPSVPFVVFGISGLSAGFLTLLLPETVNKPIAETIDDLQTPTYQILKNKKVNQLEESN</sequence>
<gene>
    <name evidence="2" type="ORF">PODLI_1B020899</name>
</gene>
<keyword evidence="1" id="KW-1133">Transmembrane helix</keyword>
<feature type="transmembrane region" description="Helical" evidence="1">
    <location>
        <begin position="22"/>
        <end position="42"/>
    </location>
</feature>
<keyword evidence="1" id="KW-0472">Membrane</keyword>
<reference evidence="2" key="1">
    <citation type="submission" date="2022-12" db="EMBL/GenBank/DDBJ databases">
        <authorList>
            <person name="Alioto T."/>
            <person name="Alioto T."/>
            <person name="Gomez Garrido J."/>
        </authorList>
    </citation>
    <scope>NUCLEOTIDE SEQUENCE</scope>
</reference>